<protein>
    <recommendedName>
        <fullName evidence="5">Disease resistance R13L4/SHOC-2-like LRR domain-containing protein</fullName>
    </recommendedName>
</protein>
<feature type="region of interest" description="Disordered" evidence="4">
    <location>
        <begin position="701"/>
        <end position="742"/>
    </location>
</feature>
<evidence type="ECO:0000313" key="6">
    <source>
        <dbReference type="EMBL" id="THU47974.1"/>
    </source>
</evidence>
<dbReference type="SUPFAM" id="SSF52047">
    <property type="entry name" value="RNI-like"/>
    <property type="match status" value="1"/>
</dbReference>
<feature type="coiled-coil region" evidence="3">
    <location>
        <begin position="34"/>
        <end position="61"/>
    </location>
</feature>
<evidence type="ECO:0000256" key="1">
    <source>
        <dbReference type="ARBA" id="ARBA00022737"/>
    </source>
</evidence>
<evidence type="ECO:0000259" key="5">
    <source>
        <dbReference type="Pfam" id="PF23598"/>
    </source>
</evidence>
<feature type="domain" description="Disease resistance R13L4/SHOC-2-like LRR" evidence="5">
    <location>
        <begin position="318"/>
        <end position="469"/>
    </location>
</feature>
<dbReference type="Pfam" id="PF23598">
    <property type="entry name" value="LRR_14"/>
    <property type="match status" value="1"/>
</dbReference>
<evidence type="ECO:0000256" key="3">
    <source>
        <dbReference type="SAM" id="Coils"/>
    </source>
</evidence>
<evidence type="ECO:0000256" key="4">
    <source>
        <dbReference type="SAM" id="MobiDB-lite"/>
    </source>
</evidence>
<accession>A0A4S8IJD5</accession>
<feature type="compositionally biased region" description="Basic and acidic residues" evidence="4">
    <location>
        <begin position="721"/>
        <end position="732"/>
    </location>
</feature>
<dbReference type="InterPro" id="IPR032675">
    <property type="entry name" value="LRR_dom_sf"/>
</dbReference>
<feature type="region of interest" description="Disordered" evidence="4">
    <location>
        <begin position="472"/>
        <end position="558"/>
    </location>
</feature>
<keyword evidence="2" id="KW-0611">Plant defense</keyword>
<dbReference type="AlphaFoldDB" id="A0A4S8IJD5"/>
<dbReference type="InterPro" id="IPR036388">
    <property type="entry name" value="WH-like_DNA-bd_sf"/>
</dbReference>
<dbReference type="GO" id="GO:0006952">
    <property type="term" value="P:defense response"/>
    <property type="evidence" value="ECO:0007669"/>
    <property type="project" value="UniProtKB-KW"/>
</dbReference>
<dbReference type="STRING" id="52838.A0A4S8IJD5"/>
<keyword evidence="7" id="KW-1185">Reference proteome</keyword>
<comment type="caution">
    <text evidence="6">The sequence shown here is derived from an EMBL/GenBank/DDBJ whole genome shotgun (WGS) entry which is preliminary data.</text>
</comment>
<keyword evidence="1" id="KW-0677">Repeat</keyword>
<name>A0A4S8IJD5_MUSBA</name>
<keyword evidence="3" id="KW-0175">Coiled coil</keyword>
<proteinExistence type="predicted"/>
<sequence>MFPCGGSSVEVLSRLMKRLEEAKGLVTDPKGTSSQVVLTKIDEIKEKMEKLRKELRESKGKEDTAMVKFALVARQLDELLRSGITDENPLKKLDKIMQNISFKIEDLEVKAMDSSGEQESKPDEGEEDFPLERQIQESSAWTHLLLVVDSFETQLKLCLFCLTVFPPNAVLKKRLLIHWWMGEEIVKSSEEGKKCFDQLVSKGLIITIKKKHCDKVHHFRIQSWIRRLLITVSKSNAFLEFDQDGRPSNDYSRSRRACLRLEQNPIGDDGERRLLTVYNVYKRYVEFEPTWLVNKGEMTTMQLGRWKDSDQKHHIEVKNDEFLKGIDHCKSLRYMSLRGVSRVETLPESIGKLTKLMVLDLRACHNLEKLPLDIGSAKKLQYLDVSDCFLLDKMPKSIANISDLEVLKGFLLISDPDDKHVCHLHELAKLTKLRKLSINIGSRIAEKELENVGELKTLTTLIITWAVDTSKKEDSHSTRGAEAPSQEKKQQGTGKDSIEDLQRKSKQSSDAATAAADADAHDDGEDDVIKKPQLPHPPEQKPSTSDVPYKNADPRFKDVTFGTDATTMKVQPISDHEARPTTDGQASGVKLLTKKETKKIAADRFLDPVKVTLPSTIEKLDLRCFTEEEFPQWIGPSKLQKLKKLYLRGGMLRSLGDGRGWKVEVLRLRFLDYLDRPSWEKLTTSFPRLRVVEKFNCGKKSSSHKELSSWPCNGNGLWSKNDAEKSREDEPKAINWPPPEAD</sequence>
<dbReference type="InterPro" id="IPR055414">
    <property type="entry name" value="LRR_R13L4/SHOC2-like"/>
</dbReference>
<dbReference type="PANTHER" id="PTHR47186:SF54">
    <property type="entry name" value="DISEASE RESISTANCE RPP13-LIKE PROTEIN 4"/>
    <property type="match status" value="1"/>
</dbReference>
<dbReference type="EMBL" id="PYDT01000010">
    <property type="protein sequence ID" value="THU47974.1"/>
    <property type="molecule type" value="Genomic_DNA"/>
</dbReference>
<dbReference type="Proteomes" id="UP000317650">
    <property type="component" value="Chromosome 9"/>
</dbReference>
<organism evidence="6 7">
    <name type="scientific">Musa balbisiana</name>
    <name type="common">Banana</name>
    <dbReference type="NCBI Taxonomy" id="52838"/>
    <lineage>
        <taxon>Eukaryota</taxon>
        <taxon>Viridiplantae</taxon>
        <taxon>Streptophyta</taxon>
        <taxon>Embryophyta</taxon>
        <taxon>Tracheophyta</taxon>
        <taxon>Spermatophyta</taxon>
        <taxon>Magnoliopsida</taxon>
        <taxon>Liliopsida</taxon>
        <taxon>Zingiberales</taxon>
        <taxon>Musaceae</taxon>
        <taxon>Musa</taxon>
    </lineage>
</organism>
<dbReference type="PANTHER" id="PTHR47186">
    <property type="entry name" value="LEUCINE-RICH REPEAT-CONTAINING PROTEIN 57"/>
    <property type="match status" value="1"/>
</dbReference>
<dbReference type="Gene3D" id="1.10.10.10">
    <property type="entry name" value="Winged helix-like DNA-binding domain superfamily/Winged helix DNA-binding domain"/>
    <property type="match status" value="1"/>
</dbReference>
<evidence type="ECO:0000313" key="7">
    <source>
        <dbReference type="Proteomes" id="UP000317650"/>
    </source>
</evidence>
<reference evidence="6 7" key="1">
    <citation type="journal article" date="2019" name="Nat. Plants">
        <title>Genome sequencing of Musa balbisiana reveals subgenome evolution and function divergence in polyploid bananas.</title>
        <authorList>
            <person name="Yao X."/>
        </authorList>
    </citation>
    <scope>NUCLEOTIDE SEQUENCE [LARGE SCALE GENOMIC DNA]</scope>
    <source>
        <strain evidence="7">cv. DH-PKW</strain>
        <tissue evidence="6">Leaves</tissue>
    </source>
</reference>
<evidence type="ECO:0000256" key="2">
    <source>
        <dbReference type="ARBA" id="ARBA00022821"/>
    </source>
</evidence>
<feature type="compositionally biased region" description="Basic and acidic residues" evidence="4">
    <location>
        <begin position="472"/>
        <end position="503"/>
    </location>
</feature>
<gene>
    <name evidence="6" type="ORF">C4D60_Mb09t21330</name>
</gene>
<dbReference type="Gene3D" id="3.80.10.10">
    <property type="entry name" value="Ribonuclease Inhibitor"/>
    <property type="match status" value="1"/>
</dbReference>